<gene>
    <name evidence="1" type="ORF">FRX94_04005</name>
</gene>
<dbReference type="Proteomes" id="UP000320791">
    <property type="component" value="Unassembled WGS sequence"/>
</dbReference>
<dbReference type="RefSeq" id="WP_146323838.1">
    <property type="nucleotide sequence ID" value="NZ_BAABLR010000005.1"/>
</dbReference>
<protein>
    <recommendedName>
        <fullName evidence="3">Polymer-forming cytoskeletal protein</fullName>
    </recommendedName>
</protein>
<accession>A0A5C5UKL0</accession>
<reference evidence="1 2" key="1">
    <citation type="submission" date="2019-08" db="EMBL/GenBank/DDBJ databases">
        <authorList>
            <person name="Lei W."/>
        </authorList>
    </citation>
    <scope>NUCLEOTIDE SEQUENCE [LARGE SCALE GENOMIC DNA]</scope>
    <source>
        <strain evidence="1 2">CCUG 58627</strain>
    </source>
</reference>
<dbReference type="InterPro" id="IPR011004">
    <property type="entry name" value="Trimer_LpxA-like_sf"/>
</dbReference>
<dbReference type="SUPFAM" id="SSF51161">
    <property type="entry name" value="Trimeric LpxA-like enzymes"/>
    <property type="match status" value="2"/>
</dbReference>
<sequence length="542" mass="58919">MCVSFQLTGESQLTVDGVRVYRIRALRNIPHHGVRKGDRGGWVASERTDKGKPRLGKHAWLSGEAMLLDQARLSGSAHVSGHAVVRGRARIRGNARVYGEARVAGRAQVSGHARVFGFASVVEQAHLTGHAQVFDSAIVAGKAVVAGMSWVRGHASVAEQARVVGDSELTQFVRVSGRAKVEDVTLEGQVEISDDAHLFGGVRVPCYGRIGGTASVGDSSHCVLISPFGPAGETLMITRQRDNSPRITLGGWACDSWKEFHREVRRWECRRWRQWLPILRAQIKAWRVATAPPAPGLSFELTNVQKAVGLSPEVLVRIRATRDIPEQGVRRGDLGGWVAGAFTSSGEPRIAGTAWLHDNAELRADARIQENAKVFGKAVLDDSVIADGNARIGGAAEVTGRCRVTGNAVVDGHACLADDVFVCRDAYAGGNAWLSGSISLFDDARVAGNAVIRGDAWLAAGADITEGDHVKSFENIGPGRNVTLYRSSDGSLRIVEDEWDPHSWSVQEFDQQIRARNWDDPVWLAEYHNVLRVAQLLSRRWA</sequence>
<comment type="caution">
    <text evidence="1">The sequence shown here is derived from an EMBL/GenBank/DDBJ whole genome shotgun (WGS) entry which is preliminary data.</text>
</comment>
<name>A0A5C5UKL0_9CORY</name>
<dbReference type="OrthoDB" id="4390846at2"/>
<evidence type="ECO:0000313" key="1">
    <source>
        <dbReference type="EMBL" id="TWT26774.1"/>
    </source>
</evidence>
<proteinExistence type="predicted"/>
<dbReference type="EMBL" id="VOHM01000006">
    <property type="protein sequence ID" value="TWT26774.1"/>
    <property type="molecule type" value="Genomic_DNA"/>
</dbReference>
<organism evidence="1 2">
    <name type="scientific">Corynebacterium canis</name>
    <dbReference type="NCBI Taxonomy" id="679663"/>
    <lineage>
        <taxon>Bacteria</taxon>
        <taxon>Bacillati</taxon>
        <taxon>Actinomycetota</taxon>
        <taxon>Actinomycetes</taxon>
        <taxon>Mycobacteriales</taxon>
        <taxon>Corynebacteriaceae</taxon>
        <taxon>Corynebacterium</taxon>
    </lineage>
</organism>
<evidence type="ECO:0008006" key="3">
    <source>
        <dbReference type="Google" id="ProtNLM"/>
    </source>
</evidence>
<evidence type="ECO:0000313" key="2">
    <source>
        <dbReference type="Proteomes" id="UP000320791"/>
    </source>
</evidence>
<dbReference type="Gene3D" id="2.160.10.10">
    <property type="entry name" value="Hexapeptide repeat proteins"/>
    <property type="match status" value="2"/>
</dbReference>
<keyword evidence="2" id="KW-1185">Reference proteome</keyword>
<dbReference type="AlphaFoldDB" id="A0A5C5UKL0"/>